<sequence>MKRIRFLALALAAALAFSPLGGCASSSPGGPAAGQDGAWRPERSMELQYAKNFAVDYYRGGYALISISDGSRYLVVPQGQQVPEEIGEDVVVLQQPVENLYLVATSTMCLFDALDSLQSIRLSGSRAEDWYIENAKEAMERGEILYAGKYNAPDYELILSNSCSLAIENTMINHSPEVKEKLEELGVPVLVEQSSFESHPLGRTEWIKLYGVLLGKEEEAQRLFDTQAAYLEELASEENTGKTVAFFYISSSGYAVARKSGDYVTKMIELAGGNYIFENLGDPEKATSTVTLEMEQFYATAKDADYIIYNSTIGGELSSLDELTAKCGLLADFRAVQNGNVWCTDKNLFQETTQLGLMISDIHQMLVQGDDGPGELHYMYKLR</sequence>
<comment type="similarity">
    <text evidence="1">Belongs to the bacterial solute-binding protein 8 family.</text>
</comment>
<accession>A0A9X8Y8X5</accession>
<evidence type="ECO:0000313" key="5">
    <source>
        <dbReference type="Proteomes" id="UP000294682"/>
    </source>
</evidence>
<evidence type="ECO:0000256" key="2">
    <source>
        <dbReference type="SAM" id="SignalP"/>
    </source>
</evidence>
<dbReference type="PANTHER" id="PTHR30535">
    <property type="entry name" value="VITAMIN B12-BINDING PROTEIN"/>
    <property type="match status" value="1"/>
</dbReference>
<gene>
    <name evidence="4" type="ORF">EDD78_10289</name>
</gene>
<feature type="signal peptide" evidence="2">
    <location>
        <begin position="1"/>
        <end position="24"/>
    </location>
</feature>
<evidence type="ECO:0000313" key="4">
    <source>
        <dbReference type="EMBL" id="TCL44471.1"/>
    </source>
</evidence>
<dbReference type="PROSITE" id="PS50983">
    <property type="entry name" value="FE_B12_PBP"/>
    <property type="match status" value="1"/>
</dbReference>
<dbReference type="InterPro" id="IPR050902">
    <property type="entry name" value="ABC_Transporter_SBP"/>
</dbReference>
<organism evidence="4 5">
    <name type="scientific">Harryflintia acetispora</name>
    <dbReference type="NCBI Taxonomy" id="1849041"/>
    <lineage>
        <taxon>Bacteria</taxon>
        <taxon>Bacillati</taxon>
        <taxon>Bacillota</taxon>
        <taxon>Clostridia</taxon>
        <taxon>Eubacteriales</taxon>
        <taxon>Oscillospiraceae</taxon>
        <taxon>Harryflintia</taxon>
    </lineage>
</organism>
<dbReference type="RefSeq" id="WP_132083918.1">
    <property type="nucleotide sequence ID" value="NZ_SLUK01000002.1"/>
</dbReference>
<proteinExistence type="inferred from homology"/>
<feature type="domain" description="Fe/B12 periplasmic-binding" evidence="3">
    <location>
        <begin position="99"/>
        <end position="373"/>
    </location>
</feature>
<evidence type="ECO:0000256" key="1">
    <source>
        <dbReference type="ARBA" id="ARBA00008814"/>
    </source>
</evidence>
<dbReference type="Gene3D" id="3.40.50.1980">
    <property type="entry name" value="Nitrogenase molybdenum iron protein domain"/>
    <property type="match status" value="1"/>
</dbReference>
<name>A0A9X8Y8X5_9FIRM</name>
<evidence type="ECO:0000259" key="3">
    <source>
        <dbReference type="PROSITE" id="PS50983"/>
    </source>
</evidence>
<dbReference type="Proteomes" id="UP000294682">
    <property type="component" value="Unassembled WGS sequence"/>
</dbReference>
<comment type="caution">
    <text evidence="4">The sequence shown here is derived from an EMBL/GenBank/DDBJ whole genome shotgun (WGS) entry which is preliminary data.</text>
</comment>
<dbReference type="PANTHER" id="PTHR30535:SF34">
    <property type="entry name" value="MOLYBDATE-BINDING PROTEIN MOLA"/>
    <property type="match status" value="1"/>
</dbReference>
<dbReference type="EMBL" id="SLUK01000002">
    <property type="protein sequence ID" value="TCL44471.1"/>
    <property type="molecule type" value="Genomic_DNA"/>
</dbReference>
<feature type="chain" id="PRO_5040970044" evidence="2">
    <location>
        <begin position="25"/>
        <end position="383"/>
    </location>
</feature>
<protein>
    <submittedName>
        <fullName evidence="4">Iron complex transport system substrate-binding protein</fullName>
    </submittedName>
</protein>
<dbReference type="InterPro" id="IPR002491">
    <property type="entry name" value="ABC_transptr_periplasmic_BD"/>
</dbReference>
<reference evidence="4 5" key="1">
    <citation type="submission" date="2019-03" db="EMBL/GenBank/DDBJ databases">
        <title>Genomic Encyclopedia of Type Strains, Phase IV (KMG-IV): sequencing the most valuable type-strain genomes for metagenomic binning, comparative biology and taxonomic classification.</title>
        <authorList>
            <person name="Goeker M."/>
        </authorList>
    </citation>
    <scope>NUCLEOTIDE SEQUENCE [LARGE SCALE GENOMIC DNA]</scope>
    <source>
        <strain evidence="4 5">DSM 100433</strain>
    </source>
</reference>
<dbReference type="AlphaFoldDB" id="A0A9X8Y8X5"/>
<dbReference type="SUPFAM" id="SSF53807">
    <property type="entry name" value="Helical backbone' metal receptor"/>
    <property type="match status" value="1"/>
</dbReference>
<keyword evidence="5" id="KW-1185">Reference proteome</keyword>
<dbReference type="Pfam" id="PF01497">
    <property type="entry name" value="Peripla_BP_2"/>
    <property type="match status" value="1"/>
</dbReference>
<keyword evidence="2" id="KW-0732">Signal</keyword>